<comment type="caution">
    <text evidence="2">The sequence shown here is derived from an EMBL/GenBank/DDBJ whole genome shotgun (WGS) entry which is preliminary data.</text>
</comment>
<name>A0ABU6UHN5_9FABA</name>
<protein>
    <submittedName>
        <fullName evidence="2">Uncharacterized protein</fullName>
    </submittedName>
</protein>
<reference evidence="2 3" key="1">
    <citation type="journal article" date="2023" name="Plants (Basel)">
        <title>Bridging the Gap: Combining Genomics and Transcriptomics Approaches to Understand Stylosanthes scabra, an Orphan Legume from the Brazilian Caatinga.</title>
        <authorList>
            <person name="Ferreira-Neto J.R.C."/>
            <person name="da Silva M.D."/>
            <person name="Binneck E."/>
            <person name="de Melo N.F."/>
            <person name="da Silva R.H."/>
            <person name="de Melo A.L.T.M."/>
            <person name="Pandolfi V."/>
            <person name="Bustamante F.O."/>
            <person name="Brasileiro-Vidal A.C."/>
            <person name="Benko-Iseppon A.M."/>
        </authorList>
    </citation>
    <scope>NUCLEOTIDE SEQUENCE [LARGE SCALE GENOMIC DNA]</scope>
    <source>
        <tissue evidence="2">Leaves</tissue>
    </source>
</reference>
<dbReference type="EMBL" id="JASCZI010121190">
    <property type="protein sequence ID" value="MED6160409.1"/>
    <property type="molecule type" value="Genomic_DNA"/>
</dbReference>
<keyword evidence="3" id="KW-1185">Reference proteome</keyword>
<accession>A0ABU6UHN5</accession>
<feature type="region of interest" description="Disordered" evidence="1">
    <location>
        <begin position="113"/>
        <end position="142"/>
    </location>
</feature>
<evidence type="ECO:0000313" key="3">
    <source>
        <dbReference type="Proteomes" id="UP001341840"/>
    </source>
</evidence>
<organism evidence="2 3">
    <name type="scientific">Stylosanthes scabra</name>
    <dbReference type="NCBI Taxonomy" id="79078"/>
    <lineage>
        <taxon>Eukaryota</taxon>
        <taxon>Viridiplantae</taxon>
        <taxon>Streptophyta</taxon>
        <taxon>Embryophyta</taxon>
        <taxon>Tracheophyta</taxon>
        <taxon>Spermatophyta</taxon>
        <taxon>Magnoliopsida</taxon>
        <taxon>eudicotyledons</taxon>
        <taxon>Gunneridae</taxon>
        <taxon>Pentapetalae</taxon>
        <taxon>rosids</taxon>
        <taxon>fabids</taxon>
        <taxon>Fabales</taxon>
        <taxon>Fabaceae</taxon>
        <taxon>Papilionoideae</taxon>
        <taxon>50 kb inversion clade</taxon>
        <taxon>dalbergioids sensu lato</taxon>
        <taxon>Dalbergieae</taxon>
        <taxon>Pterocarpus clade</taxon>
        <taxon>Stylosanthes</taxon>
    </lineage>
</organism>
<evidence type="ECO:0000256" key="1">
    <source>
        <dbReference type="SAM" id="MobiDB-lite"/>
    </source>
</evidence>
<gene>
    <name evidence="2" type="ORF">PIB30_051281</name>
</gene>
<proteinExistence type="predicted"/>
<feature type="compositionally biased region" description="Basic residues" evidence="1">
    <location>
        <begin position="1"/>
        <end position="15"/>
    </location>
</feature>
<feature type="region of interest" description="Disordered" evidence="1">
    <location>
        <begin position="1"/>
        <end position="23"/>
    </location>
</feature>
<evidence type="ECO:0000313" key="2">
    <source>
        <dbReference type="EMBL" id="MED6160409.1"/>
    </source>
</evidence>
<sequence>MSTVLRLRRRTRTHNSRNPNPLYKVPPVVKEKNEAETARRLNEQVWREAPTVMKEMKAAETAERLDEQIWRETRNGDTHLTPMEDGGDDSPDGGFRKVLWRQSWLRTNEEDDGFQRFQNGDNGFANGDRGRRGQSEVEDNDDFEASRSLSLNLLNKGTGSGFVRMSTTCSVVGIWDQIIGEVDG</sequence>
<dbReference type="Proteomes" id="UP001341840">
    <property type="component" value="Unassembled WGS sequence"/>
</dbReference>